<evidence type="ECO:0000313" key="2">
    <source>
        <dbReference type="WBParaSite" id="ALUE_0000432801-mRNA-1"/>
    </source>
</evidence>
<proteinExistence type="predicted"/>
<protein>
    <submittedName>
        <fullName evidence="2">Uncharacterized protein</fullName>
    </submittedName>
</protein>
<reference evidence="2" key="1">
    <citation type="submission" date="2017-02" db="UniProtKB">
        <authorList>
            <consortium name="WormBaseParasite"/>
        </authorList>
    </citation>
    <scope>IDENTIFICATION</scope>
</reference>
<name>A0A0M3HQF6_ASCLU</name>
<dbReference type="AlphaFoldDB" id="A0A0M3HQF6"/>
<accession>A0A0M3HQF6</accession>
<organism evidence="1 2">
    <name type="scientific">Ascaris lumbricoides</name>
    <name type="common">Giant roundworm</name>
    <dbReference type="NCBI Taxonomy" id="6252"/>
    <lineage>
        <taxon>Eukaryota</taxon>
        <taxon>Metazoa</taxon>
        <taxon>Ecdysozoa</taxon>
        <taxon>Nematoda</taxon>
        <taxon>Chromadorea</taxon>
        <taxon>Rhabditida</taxon>
        <taxon>Spirurina</taxon>
        <taxon>Ascaridomorpha</taxon>
        <taxon>Ascaridoidea</taxon>
        <taxon>Ascarididae</taxon>
        <taxon>Ascaris</taxon>
    </lineage>
</organism>
<sequence length="95" mass="10501">MAVLQNDFFLKLALNPAKDIWSRPNSARIGDANPKTLAPRVPTMRTTLISCELFQDTRLLVGYLVTRVATAMELSNGNEAIVSIPYLPGNPIFIQ</sequence>
<keyword evidence="1" id="KW-1185">Reference proteome</keyword>
<dbReference type="WBParaSite" id="ALUE_0000432801-mRNA-1">
    <property type="protein sequence ID" value="ALUE_0000432801-mRNA-1"/>
    <property type="gene ID" value="ALUE_0000432801"/>
</dbReference>
<dbReference type="Proteomes" id="UP000036681">
    <property type="component" value="Unplaced"/>
</dbReference>
<evidence type="ECO:0000313" key="1">
    <source>
        <dbReference type="Proteomes" id="UP000036681"/>
    </source>
</evidence>